<dbReference type="SUPFAM" id="SSF48452">
    <property type="entry name" value="TPR-like"/>
    <property type="match status" value="1"/>
</dbReference>
<evidence type="ECO:0000256" key="1">
    <source>
        <dbReference type="ARBA" id="ARBA00004141"/>
    </source>
</evidence>
<name>A0A943DPE7_BACT4</name>
<organism evidence="7 8">
    <name type="scientific">Bacteroides thetaiotaomicron</name>
    <dbReference type="NCBI Taxonomy" id="818"/>
    <lineage>
        <taxon>Bacteria</taxon>
        <taxon>Pseudomonadati</taxon>
        <taxon>Bacteroidota</taxon>
        <taxon>Bacteroidia</taxon>
        <taxon>Bacteroidales</taxon>
        <taxon>Bacteroidaceae</taxon>
        <taxon>Bacteroides</taxon>
    </lineage>
</organism>
<evidence type="ECO:0000256" key="3">
    <source>
        <dbReference type="ARBA" id="ARBA00022989"/>
    </source>
</evidence>
<evidence type="ECO:0000313" key="7">
    <source>
        <dbReference type="EMBL" id="MBS5410353.1"/>
    </source>
</evidence>
<feature type="transmembrane region" description="Helical" evidence="5">
    <location>
        <begin position="12"/>
        <end position="31"/>
    </location>
</feature>
<proteinExistence type="predicted"/>
<evidence type="ECO:0000313" key="8">
    <source>
        <dbReference type="Proteomes" id="UP000782901"/>
    </source>
</evidence>
<dbReference type="InterPro" id="IPR051533">
    <property type="entry name" value="WaaL-like"/>
</dbReference>
<dbReference type="PANTHER" id="PTHR37422:SF13">
    <property type="entry name" value="LIPOPOLYSACCHARIDE BIOSYNTHESIS PROTEIN PA4999-RELATED"/>
    <property type="match status" value="1"/>
</dbReference>
<keyword evidence="7" id="KW-0436">Ligase</keyword>
<evidence type="ECO:0000256" key="2">
    <source>
        <dbReference type="ARBA" id="ARBA00022692"/>
    </source>
</evidence>
<sequence length="542" mass="62753">MVVNNKTYVVDTMIMLILFTFICIGTIFATSDRFVDSQIMPKWLAMSLGIILLANYLIIRFLFFSHLKGTYKNKKAIYIIGTVVIVTFAQALYGIFQFFNILPPTTAFRVTGSFDNPAGFAASLCAAFPFYIWGITKSRSILRLTLIVITFSTILAIIFSESRSGILSVLVIAFCWSIRRIKTTLGRKIILLSLICLVAITGLYYIKKDSADGRLLIWRCAMPMLQQNWLTGYGTGGFEAHYMDYQADYFEKHPADSYSILADNVQYPFCEYLRIIIDYGIIGILLLLGWLLYLLFCYFKYPSEINETSLLCWIAVCTFSCFSYPLMYPFVWLMLIYSTYILIRKHIKSIIRRFPYICLKGVAVSCILFSIYAGYKVYIRMQAEMQWAHITNLSLMGKTKEVLPKYEKLMKSLGNDRYFLYNYSAELFQAEHYQESLIVAMKCQTLWTNYELKILFGDIYKKLKMHKKAEYSYLQASVMCPYRFYPLNLLYDLYKETGNEQKALVVATKIVNKPIKVKSPVITQIKYKMKQAVLNSEVLGKY</sequence>
<feature type="transmembrane region" description="Helical" evidence="5">
    <location>
        <begin position="189"/>
        <end position="206"/>
    </location>
</feature>
<dbReference type="GO" id="GO:0016874">
    <property type="term" value="F:ligase activity"/>
    <property type="evidence" value="ECO:0007669"/>
    <property type="project" value="UniProtKB-KW"/>
</dbReference>
<keyword evidence="2 5" id="KW-0812">Transmembrane</keyword>
<feature type="transmembrane region" description="Helical" evidence="5">
    <location>
        <begin position="165"/>
        <end position="182"/>
    </location>
</feature>
<evidence type="ECO:0000256" key="5">
    <source>
        <dbReference type="SAM" id="Phobius"/>
    </source>
</evidence>
<comment type="caution">
    <text evidence="7">The sequence shown here is derived from an EMBL/GenBank/DDBJ whole genome shotgun (WGS) entry which is preliminary data.</text>
</comment>
<feature type="transmembrane region" description="Helical" evidence="5">
    <location>
        <begin position="354"/>
        <end position="375"/>
    </location>
</feature>
<accession>A0A943DPE7</accession>
<feature type="transmembrane region" description="Helical" evidence="5">
    <location>
        <begin position="43"/>
        <end position="64"/>
    </location>
</feature>
<dbReference type="PANTHER" id="PTHR37422">
    <property type="entry name" value="TEICHURONIC ACID BIOSYNTHESIS PROTEIN TUAE"/>
    <property type="match status" value="1"/>
</dbReference>
<dbReference type="Gene3D" id="1.25.40.10">
    <property type="entry name" value="Tetratricopeptide repeat domain"/>
    <property type="match status" value="1"/>
</dbReference>
<comment type="subcellular location">
    <subcellularLocation>
        <location evidence="1">Membrane</location>
        <topology evidence="1">Multi-pass membrane protein</topology>
    </subcellularLocation>
</comment>
<dbReference type="AlphaFoldDB" id="A0A943DPE7"/>
<feature type="transmembrane region" description="Helical" evidence="5">
    <location>
        <begin position="276"/>
        <end position="298"/>
    </location>
</feature>
<protein>
    <submittedName>
        <fullName evidence="7">O-antigen ligase family protein</fullName>
    </submittedName>
</protein>
<dbReference type="Proteomes" id="UP000782901">
    <property type="component" value="Unassembled WGS sequence"/>
</dbReference>
<dbReference type="EMBL" id="JAGZEE010000007">
    <property type="protein sequence ID" value="MBS5410353.1"/>
    <property type="molecule type" value="Genomic_DNA"/>
</dbReference>
<dbReference type="InterPro" id="IPR007016">
    <property type="entry name" value="O-antigen_ligase-rel_domated"/>
</dbReference>
<dbReference type="GO" id="GO:0016020">
    <property type="term" value="C:membrane"/>
    <property type="evidence" value="ECO:0007669"/>
    <property type="project" value="UniProtKB-SubCell"/>
</dbReference>
<feature type="transmembrane region" description="Helical" evidence="5">
    <location>
        <begin position="116"/>
        <end position="134"/>
    </location>
</feature>
<feature type="transmembrane region" description="Helical" evidence="5">
    <location>
        <begin position="310"/>
        <end position="334"/>
    </location>
</feature>
<feature type="transmembrane region" description="Helical" evidence="5">
    <location>
        <begin position="141"/>
        <end position="159"/>
    </location>
</feature>
<gene>
    <name evidence="7" type="ORF">KHY35_06500</name>
</gene>
<keyword evidence="4 5" id="KW-0472">Membrane</keyword>
<reference evidence="7" key="1">
    <citation type="submission" date="2021-02" db="EMBL/GenBank/DDBJ databases">
        <title>Infant gut strain persistence is associated with maternal origin, phylogeny, and functional potential including surface adhesion and iron acquisition.</title>
        <authorList>
            <person name="Lou Y.C."/>
        </authorList>
    </citation>
    <scope>NUCLEOTIDE SEQUENCE</scope>
    <source>
        <strain evidence="7">L3_082_243G1_dasL3_082_243G1_maxbin2.maxbin.015s ta_sub</strain>
    </source>
</reference>
<keyword evidence="3 5" id="KW-1133">Transmembrane helix</keyword>
<evidence type="ECO:0000256" key="4">
    <source>
        <dbReference type="ARBA" id="ARBA00023136"/>
    </source>
</evidence>
<feature type="domain" description="O-antigen ligase-related" evidence="6">
    <location>
        <begin position="151"/>
        <end position="288"/>
    </location>
</feature>
<dbReference type="Pfam" id="PF04932">
    <property type="entry name" value="Wzy_C"/>
    <property type="match status" value="1"/>
</dbReference>
<evidence type="ECO:0000259" key="6">
    <source>
        <dbReference type="Pfam" id="PF04932"/>
    </source>
</evidence>
<feature type="transmembrane region" description="Helical" evidence="5">
    <location>
        <begin position="76"/>
        <end position="96"/>
    </location>
</feature>
<dbReference type="InterPro" id="IPR011990">
    <property type="entry name" value="TPR-like_helical_dom_sf"/>
</dbReference>